<dbReference type="Gene3D" id="1.20.1290.10">
    <property type="entry name" value="AhpD-like"/>
    <property type="match status" value="1"/>
</dbReference>
<accession>A0ABY7JUL9</accession>
<sequence length="345" mass="37270">MSPLSIAVTGTRAVPDAAPNTVQASLADHLGPFCAQETTWLLGGAAGIDTLALAWLADRSDRGRIVVAVPVTVAAQPAAAAAAIKAAEQAGRLDDLVELNHPEGLGPAAYTARNRWLVDRADVVVGFPLTPTHDSSGTWETLRYARASRRPIVVAALSDGSGENGSDPRKRTTREDTTVRDAMTQRLDIHSVDPKAHQAVFALERYVRESGLDPRLYELVKIRASQLNGCAFCLDMHLRDARAAGEDQRRLDVLAAWREAPEVFTDQERATLELTEAVTRIGDAGVPATTWDDVAEHFDQAGVVHLLMAIATINVWNRLAVSTHQRLPQRAEVGPVSGYPPQPRP</sequence>
<reference evidence="3" key="1">
    <citation type="submission" date="2022-05" db="EMBL/GenBank/DDBJ databases">
        <title>Jatrophihabitans sp. SB3-54 whole genome sequence.</title>
        <authorList>
            <person name="Suh M.K."/>
            <person name="Eom M.K."/>
            <person name="Kim J.S."/>
            <person name="Kim H.S."/>
            <person name="Do H.E."/>
            <person name="Shin Y.K."/>
            <person name="Lee J.-S."/>
        </authorList>
    </citation>
    <scope>NUCLEOTIDE SEQUENCE</scope>
    <source>
        <strain evidence="3">SB3-54</strain>
    </source>
</reference>
<feature type="domain" description="Carboxymuconolactone decarboxylase-like" evidence="2">
    <location>
        <begin position="194"/>
        <end position="276"/>
    </location>
</feature>
<dbReference type="PANTHER" id="PTHR34846">
    <property type="entry name" value="4-CARBOXYMUCONOLACTONE DECARBOXYLASE FAMILY PROTEIN (AFU_ORTHOLOGUE AFUA_6G11590)"/>
    <property type="match status" value="1"/>
</dbReference>
<dbReference type="InterPro" id="IPR003779">
    <property type="entry name" value="CMD-like"/>
</dbReference>
<dbReference type="Pfam" id="PF02627">
    <property type="entry name" value="CMD"/>
    <property type="match status" value="1"/>
</dbReference>
<protein>
    <submittedName>
        <fullName evidence="3">Carboxymuconolactone decarboxylase family protein</fullName>
    </submittedName>
</protein>
<keyword evidence="4" id="KW-1185">Reference proteome</keyword>
<dbReference type="PANTHER" id="PTHR34846:SF10">
    <property type="entry name" value="CYTOPLASMIC PROTEIN"/>
    <property type="match status" value="1"/>
</dbReference>
<feature type="region of interest" description="Disordered" evidence="1">
    <location>
        <begin position="158"/>
        <end position="177"/>
    </location>
</feature>
<name>A0ABY7JUL9_9ACTN</name>
<dbReference type="Gene3D" id="3.40.50.450">
    <property type="match status" value="1"/>
</dbReference>
<evidence type="ECO:0000256" key="1">
    <source>
        <dbReference type="SAM" id="MobiDB-lite"/>
    </source>
</evidence>
<dbReference type="EMBL" id="CP097463">
    <property type="protein sequence ID" value="WAX56231.1"/>
    <property type="molecule type" value="Genomic_DNA"/>
</dbReference>
<dbReference type="NCBIfam" id="TIGR00778">
    <property type="entry name" value="ahpD_dom"/>
    <property type="match status" value="1"/>
</dbReference>
<evidence type="ECO:0000313" key="4">
    <source>
        <dbReference type="Proteomes" id="UP001164693"/>
    </source>
</evidence>
<evidence type="ECO:0000259" key="2">
    <source>
        <dbReference type="Pfam" id="PF02627"/>
    </source>
</evidence>
<dbReference type="InterPro" id="IPR004675">
    <property type="entry name" value="AhpD_core"/>
</dbReference>
<feature type="compositionally biased region" description="Basic and acidic residues" evidence="1">
    <location>
        <begin position="166"/>
        <end position="177"/>
    </location>
</feature>
<organism evidence="3 4">
    <name type="scientific">Jatrophihabitans cynanchi</name>
    <dbReference type="NCBI Taxonomy" id="2944128"/>
    <lineage>
        <taxon>Bacteria</taxon>
        <taxon>Bacillati</taxon>
        <taxon>Actinomycetota</taxon>
        <taxon>Actinomycetes</taxon>
        <taxon>Jatrophihabitantales</taxon>
        <taxon>Jatrophihabitantaceae</taxon>
        <taxon>Jatrophihabitans</taxon>
    </lineage>
</organism>
<evidence type="ECO:0000313" key="3">
    <source>
        <dbReference type="EMBL" id="WAX56231.1"/>
    </source>
</evidence>
<dbReference type="InterPro" id="IPR029032">
    <property type="entry name" value="AhpD-like"/>
</dbReference>
<proteinExistence type="predicted"/>
<dbReference type="SUPFAM" id="SSF69118">
    <property type="entry name" value="AhpD-like"/>
    <property type="match status" value="1"/>
</dbReference>
<dbReference type="Proteomes" id="UP001164693">
    <property type="component" value="Chromosome"/>
</dbReference>
<gene>
    <name evidence="3" type="ORF">M6B22_17060</name>
</gene>
<dbReference type="SUPFAM" id="SSF102405">
    <property type="entry name" value="MCP/YpsA-like"/>
    <property type="match status" value="1"/>
</dbReference>